<feature type="region of interest" description="Disordered" evidence="1">
    <location>
        <begin position="607"/>
        <end position="657"/>
    </location>
</feature>
<gene>
    <name evidence="3" type="ORF">M404DRAFT_27877</name>
</gene>
<feature type="region of interest" description="Disordered" evidence="1">
    <location>
        <begin position="32"/>
        <end position="66"/>
    </location>
</feature>
<dbReference type="EMBL" id="KN831982">
    <property type="protein sequence ID" value="KIO02242.1"/>
    <property type="molecule type" value="Genomic_DNA"/>
</dbReference>
<dbReference type="OrthoDB" id="3239894at2759"/>
<keyword evidence="4" id="KW-1185">Reference proteome</keyword>
<protein>
    <submittedName>
        <fullName evidence="3">Uncharacterized protein</fullName>
    </submittedName>
</protein>
<dbReference type="STRING" id="870435.A0A0C3JXV7"/>
<name>A0A0C3JXV7_PISTI</name>
<evidence type="ECO:0000256" key="2">
    <source>
        <dbReference type="SAM" id="Phobius"/>
    </source>
</evidence>
<keyword evidence="2" id="KW-0472">Membrane</keyword>
<keyword evidence="2" id="KW-1133">Transmembrane helix</keyword>
<dbReference type="AlphaFoldDB" id="A0A0C3JXV7"/>
<dbReference type="Pfam" id="PF02992">
    <property type="entry name" value="Transposase_21"/>
    <property type="match status" value="1"/>
</dbReference>
<dbReference type="PANTHER" id="PTHR46579:SF1">
    <property type="entry name" value="F5_8 TYPE C DOMAIN-CONTAINING PROTEIN"/>
    <property type="match status" value="1"/>
</dbReference>
<evidence type="ECO:0000313" key="4">
    <source>
        <dbReference type="Proteomes" id="UP000054217"/>
    </source>
</evidence>
<keyword evidence="2" id="KW-0812">Transmembrane</keyword>
<feature type="non-terminal residue" evidence="3">
    <location>
        <position position="1"/>
    </location>
</feature>
<evidence type="ECO:0000256" key="1">
    <source>
        <dbReference type="SAM" id="MobiDB-lite"/>
    </source>
</evidence>
<reference evidence="4" key="2">
    <citation type="submission" date="2015-01" db="EMBL/GenBank/DDBJ databases">
        <title>Evolutionary Origins and Diversification of the Mycorrhizal Mutualists.</title>
        <authorList>
            <consortium name="DOE Joint Genome Institute"/>
            <consortium name="Mycorrhizal Genomics Consortium"/>
            <person name="Kohler A."/>
            <person name="Kuo A."/>
            <person name="Nagy L.G."/>
            <person name="Floudas D."/>
            <person name="Copeland A."/>
            <person name="Barry K.W."/>
            <person name="Cichocki N."/>
            <person name="Veneault-Fourrey C."/>
            <person name="LaButti K."/>
            <person name="Lindquist E.A."/>
            <person name="Lipzen A."/>
            <person name="Lundell T."/>
            <person name="Morin E."/>
            <person name="Murat C."/>
            <person name="Riley R."/>
            <person name="Ohm R."/>
            <person name="Sun H."/>
            <person name="Tunlid A."/>
            <person name="Henrissat B."/>
            <person name="Grigoriev I.V."/>
            <person name="Hibbett D.S."/>
            <person name="Martin F."/>
        </authorList>
    </citation>
    <scope>NUCLEOTIDE SEQUENCE [LARGE SCALE GENOMIC DNA]</scope>
    <source>
        <strain evidence="4">Marx 270</strain>
    </source>
</reference>
<accession>A0A0C3JXV7</accession>
<dbReference type="InterPro" id="IPR004242">
    <property type="entry name" value="Transposase_21"/>
</dbReference>
<proteinExistence type="predicted"/>
<dbReference type="PANTHER" id="PTHR46579">
    <property type="entry name" value="F5/8 TYPE C DOMAIN-CONTAINING PROTEIN-RELATED"/>
    <property type="match status" value="1"/>
</dbReference>
<organism evidence="3 4">
    <name type="scientific">Pisolithus tinctorius Marx 270</name>
    <dbReference type="NCBI Taxonomy" id="870435"/>
    <lineage>
        <taxon>Eukaryota</taxon>
        <taxon>Fungi</taxon>
        <taxon>Dikarya</taxon>
        <taxon>Basidiomycota</taxon>
        <taxon>Agaricomycotina</taxon>
        <taxon>Agaricomycetes</taxon>
        <taxon>Agaricomycetidae</taxon>
        <taxon>Boletales</taxon>
        <taxon>Sclerodermatineae</taxon>
        <taxon>Pisolithaceae</taxon>
        <taxon>Pisolithus</taxon>
    </lineage>
</organism>
<feature type="transmembrane region" description="Helical" evidence="2">
    <location>
        <begin position="104"/>
        <end position="125"/>
    </location>
</feature>
<feature type="compositionally biased region" description="Acidic residues" evidence="1">
    <location>
        <begin position="42"/>
        <end position="54"/>
    </location>
</feature>
<dbReference type="Proteomes" id="UP000054217">
    <property type="component" value="Unassembled WGS sequence"/>
</dbReference>
<sequence length="894" mass="100665">QCALERQLRQIRDQVLDEQNSIYDNGQLEVPHDDVGFTWSYPDEDDESQTDPTDEALPHLTRDEDDPDPFFIDEEVRADRADLAELPDHVAVIHATISWLHLQFHLLCIACNALLAIFSLLLLFFNSNSSLPFTTLHSGNCILGVDKPVHTLPVCPTCRNVYLPATSLLCHDTCTSCNVDLFLPGQTLQGNARALKTPIVKYPYLPLSEQISSILMIPGVEDMLDGWRGKSRSPGIYTDIFDGSICCMKLKGPDGKLFFSNDQNERHGPNNELCLGVNLGVDWFSYIRSNIAPSHSSCPTSFSICNLPPKYRYWTANLMCTSIMPGPKEQTPDQVQCFLRPIVSNLLRLWKYGIKIPTESQPEGRLVRVALVAVVCDKPAAHKIGGFVSHSHNYYCTCCWIHSTDKGNVNAFQKGAHPPWTNVEQRHLGKEYRNLPSPNAQKIFIKDFATRYSQLSCLPYFDLVEQVVVDPMHNLFLGMLHSMLADFIIPGSCGKLPTDIGTPASGSLTADQWLLLATVYGPIIIPQIWSTFLPSNASDEASSHHIAVIERAETEKQQEATRKANNKVSLAEAKKCRKEAYETEKAQIAQEKITITEAKQREKLQQAAVKQAEKARQAGAAKASKKRKASSQDVQDLPEGQLHGPPPPPGNRIEQLPNDLQMPEDERLRLHPKEPANFLKLSMAIRILIKRTITNHDIDTTDDLLREYSRELIKLYGSAVMKPNHHYATHVGDCARNFGPLHDFWTFLFECLNKILKSFKANNHANGELESTFFKEFHRTCETSRVIYMMHTNPAKSLRSEAARIMQKVTHEEHGTVAGLAALSQELDKISMDGMAYALSPRHHENNFSSETYRLLARFPHSPVHCQHERPTSHDSIPLNHKGLFYDYIIIEGK</sequence>
<reference evidence="3 4" key="1">
    <citation type="submission" date="2014-04" db="EMBL/GenBank/DDBJ databases">
        <authorList>
            <consortium name="DOE Joint Genome Institute"/>
            <person name="Kuo A."/>
            <person name="Kohler A."/>
            <person name="Costa M.D."/>
            <person name="Nagy L.G."/>
            <person name="Floudas D."/>
            <person name="Copeland A."/>
            <person name="Barry K.W."/>
            <person name="Cichocki N."/>
            <person name="Veneault-Fourrey C."/>
            <person name="LaButti K."/>
            <person name="Lindquist E.A."/>
            <person name="Lipzen A."/>
            <person name="Lundell T."/>
            <person name="Morin E."/>
            <person name="Murat C."/>
            <person name="Sun H."/>
            <person name="Tunlid A."/>
            <person name="Henrissat B."/>
            <person name="Grigoriev I.V."/>
            <person name="Hibbett D.S."/>
            <person name="Martin F."/>
            <person name="Nordberg H.P."/>
            <person name="Cantor M.N."/>
            <person name="Hua S.X."/>
        </authorList>
    </citation>
    <scope>NUCLEOTIDE SEQUENCE [LARGE SCALE GENOMIC DNA]</scope>
    <source>
        <strain evidence="3 4">Marx 270</strain>
    </source>
</reference>
<dbReference type="HOGENOM" id="CLU_002101_2_0_1"/>
<dbReference type="InParanoid" id="A0A0C3JXV7"/>
<evidence type="ECO:0000313" key="3">
    <source>
        <dbReference type="EMBL" id="KIO02242.1"/>
    </source>
</evidence>